<proteinExistence type="predicted"/>
<organism evidence="3 4">
    <name type="scientific">Daphnia pulex</name>
    <name type="common">Water flea</name>
    <dbReference type="NCBI Taxonomy" id="6669"/>
    <lineage>
        <taxon>Eukaryota</taxon>
        <taxon>Metazoa</taxon>
        <taxon>Ecdysozoa</taxon>
        <taxon>Arthropoda</taxon>
        <taxon>Crustacea</taxon>
        <taxon>Branchiopoda</taxon>
        <taxon>Diplostraca</taxon>
        <taxon>Cladocera</taxon>
        <taxon>Anomopoda</taxon>
        <taxon>Daphniidae</taxon>
        <taxon>Daphnia</taxon>
    </lineage>
</organism>
<feature type="transmembrane region" description="Helical" evidence="2">
    <location>
        <begin position="102"/>
        <end position="124"/>
    </location>
</feature>
<evidence type="ECO:0000313" key="3">
    <source>
        <dbReference type="EMBL" id="EFX79405.1"/>
    </source>
</evidence>
<name>E9GME5_DAPPU</name>
<evidence type="ECO:0000313" key="4">
    <source>
        <dbReference type="Proteomes" id="UP000000305"/>
    </source>
</evidence>
<feature type="compositionally biased region" description="Polar residues" evidence="1">
    <location>
        <begin position="200"/>
        <end position="219"/>
    </location>
</feature>
<keyword evidence="2" id="KW-1133">Transmembrane helix</keyword>
<dbReference type="HOGENOM" id="CLU_1262682_0_0_1"/>
<dbReference type="KEGG" id="dpx:DAPPUDRAFT_319654"/>
<feature type="region of interest" description="Disordered" evidence="1">
    <location>
        <begin position="188"/>
        <end position="219"/>
    </location>
</feature>
<reference evidence="3 4" key="1">
    <citation type="journal article" date="2011" name="Science">
        <title>The ecoresponsive genome of Daphnia pulex.</title>
        <authorList>
            <person name="Colbourne J.K."/>
            <person name="Pfrender M.E."/>
            <person name="Gilbert D."/>
            <person name="Thomas W.K."/>
            <person name="Tucker A."/>
            <person name="Oakley T.H."/>
            <person name="Tokishita S."/>
            <person name="Aerts A."/>
            <person name="Arnold G.J."/>
            <person name="Basu M.K."/>
            <person name="Bauer D.J."/>
            <person name="Caceres C.E."/>
            <person name="Carmel L."/>
            <person name="Casola C."/>
            <person name="Choi J.H."/>
            <person name="Detter J.C."/>
            <person name="Dong Q."/>
            <person name="Dusheyko S."/>
            <person name="Eads B.D."/>
            <person name="Frohlich T."/>
            <person name="Geiler-Samerotte K.A."/>
            <person name="Gerlach D."/>
            <person name="Hatcher P."/>
            <person name="Jogdeo S."/>
            <person name="Krijgsveld J."/>
            <person name="Kriventseva E.V."/>
            <person name="Kultz D."/>
            <person name="Laforsch C."/>
            <person name="Lindquist E."/>
            <person name="Lopez J."/>
            <person name="Manak J.R."/>
            <person name="Muller J."/>
            <person name="Pangilinan J."/>
            <person name="Patwardhan R.P."/>
            <person name="Pitluck S."/>
            <person name="Pritham E.J."/>
            <person name="Rechtsteiner A."/>
            <person name="Rho M."/>
            <person name="Rogozin I.B."/>
            <person name="Sakarya O."/>
            <person name="Salamov A."/>
            <person name="Schaack S."/>
            <person name="Shapiro H."/>
            <person name="Shiga Y."/>
            <person name="Skalitzky C."/>
            <person name="Smith Z."/>
            <person name="Souvorov A."/>
            <person name="Sung W."/>
            <person name="Tang Z."/>
            <person name="Tsuchiya D."/>
            <person name="Tu H."/>
            <person name="Vos H."/>
            <person name="Wang M."/>
            <person name="Wolf Y.I."/>
            <person name="Yamagata H."/>
            <person name="Yamada T."/>
            <person name="Ye Y."/>
            <person name="Shaw J.R."/>
            <person name="Andrews J."/>
            <person name="Crease T.J."/>
            <person name="Tang H."/>
            <person name="Lucas S.M."/>
            <person name="Robertson H.M."/>
            <person name="Bork P."/>
            <person name="Koonin E.V."/>
            <person name="Zdobnov E.M."/>
            <person name="Grigoriev I.V."/>
            <person name="Lynch M."/>
            <person name="Boore J.L."/>
        </authorList>
    </citation>
    <scope>NUCLEOTIDE SEQUENCE [LARGE SCALE GENOMIC DNA]</scope>
</reference>
<feature type="compositionally biased region" description="Basic and acidic residues" evidence="1">
    <location>
        <begin position="189"/>
        <end position="199"/>
    </location>
</feature>
<dbReference type="OrthoDB" id="6355386at2759"/>
<keyword evidence="4" id="KW-1185">Reference proteome</keyword>
<keyword evidence="2" id="KW-0472">Membrane</keyword>
<dbReference type="EMBL" id="GL732552">
    <property type="protein sequence ID" value="EFX79405.1"/>
    <property type="molecule type" value="Genomic_DNA"/>
</dbReference>
<sequence length="219" mass="24261">MAPANPLYWLDSYIKITCRTSSNIKVKECSWFINDNKIDSGQIYQFSVDEKLRQCAITVKLAATAKNGKWRCLLHLSSTSLSMSEISASTHVNILDLSLREFVIIICGIPIFLAMIITIVGLVVKNRRSVTFMEHQSYFVASAPVILLEDGFNSPGSTPPPPSYDTVVSARILADEFARLEFSGIPNNAEDHTSLRNGDESGNNEQTFKTRSAPNLIVT</sequence>
<gene>
    <name evidence="3" type="ORF">DAPPUDRAFT_319654</name>
</gene>
<evidence type="ECO:0000256" key="2">
    <source>
        <dbReference type="SAM" id="Phobius"/>
    </source>
</evidence>
<evidence type="ECO:0000256" key="1">
    <source>
        <dbReference type="SAM" id="MobiDB-lite"/>
    </source>
</evidence>
<keyword evidence="2" id="KW-0812">Transmembrane</keyword>
<dbReference type="Proteomes" id="UP000000305">
    <property type="component" value="Unassembled WGS sequence"/>
</dbReference>
<dbReference type="InParanoid" id="E9GME5"/>
<dbReference type="AlphaFoldDB" id="E9GME5"/>
<protein>
    <submittedName>
        <fullName evidence="3">Uncharacterized protein</fullName>
    </submittedName>
</protein>
<accession>E9GME5</accession>